<dbReference type="GO" id="GO:0043683">
    <property type="term" value="P:type IV pilus assembly"/>
    <property type="evidence" value="ECO:0007669"/>
    <property type="project" value="InterPro"/>
</dbReference>
<dbReference type="RefSeq" id="WP_237384247.1">
    <property type="nucleotide sequence ID" value="NZ_CP071793.1"/>
</dbReference>
<dbReference type="EMBL" id="CP071793">
    <property type="protein sequence ID" value="QTD54148.1"/>
    <property type="molecule type" value="Genomic_DNA"/>
</dbReference>
<dbReference type="AlphaFoldDB" id="A0A8A4TY52"/>
<keyword evidence="1" id="KW-1133">Transmembrane helix</keyword>
<name>A0A8A4TY52_SULCO</name>
<dbReference type="InterPro" id="IPR007445">
    <property type="entry name" value="PilO"/>
</dbReference>
<dbReference type="Pfam" id="PF04350">
    <property type="entry name" value="PilO"/>
    <property type="match status" value="1"/>
</dbReference>
<gene>
    <name evidence="2" type="primary">pilO</name>
    <name evidence="2" type="ORF">J3U87_17010</name>
</gene>
<evidence type="ECO:0000313" key="2">
    <source>
        <dbReference type="EMBL" id="QTD54148.1"/>
    </source>
</evidence>
<dbReference type="InterPro" id="IPR014717">
    <property type="entry name" value="Transl_elong_EF1B/ribsomal_bS6"/>
</dbReference>
<accession>A0A8A4TY52</accession>
<evidence type="ECO:0000313" key="3">
    <source>
        <dbReference type="Proteomes" id="UP000663929"/>
    </source>
</evidence>
<keyword evidence="1" id="KW-0472">Membrane</keyword>
<keyword evidence="3" id="KW-1185">Reference proteome</keyword>
<proteinExistence type="predicted"/>
<feature type="transmembrane region" description="Helical" evidence="1">
    <location>
        <begin position="12"/>
        <end position="31"/>
    </location>
</feature>
<protein>
    <submittedName>
        <fullName evidence="2">Type 4a pilus biogenesis protein PilO</fullName>
    </submittedName>
</protein>
<keyword evidence="1" id="KW-0812">Transmembrane</keyword>
<reference evidence="2" key="1">
    <citation type="submission" date="2021-03" db="EMBL/GenBank/DDBJ databases">
        <title>Acanthopleuribacteraceae sp. M133.</title>
        <authorList>
            <person name="Wang G."/>
        </authorList>
    </citation>
    <scope>NUCLEOTIDE SEQUENCE</scope>
    <source>
        <strain evidence="2">M133</strain>
    </source>
</reference>
<dbReference type="Gene3D" id="3.30.70.60">
    <property type="match status" value="1"/>
</dbReference>
<evidence type="ECO:0000256" key="1">
    <source>
        <dbReference type="SAM" id="Phobius"/>
    </source>
</evidence>
<organism evidence="2 3">
    <name type="scientific">Sulfidibacter corallicola</name>
    <dbReference type="NCBI Taxonomy" id="2818388"/>
    <lineage>
        <taxon>Bacteria</taxon>
        <taxon>Pseudomonadati</taxon>
        <taxon>Acidobacteriota</taxon>
        <taxon>Holophagae</taxon>
        <taxon>Acanthopleuribacterales</taxon>
        <taxon>Acanthopleuribacteraceae</taxon>
        <taxon>Sulfidibacter</taxon>
    </lineage>
</organism>
<dbReference type="GO" id="GO:0043107">
    <property type="term" value="P:type IV pilus-dependent motility"/>
    <property type="evidence" value="ECO:0007669"/>
    <property type="project" value="InterPro"/>
</dbReference>
<dbReference type="Proteomes" id="UP000663929">
    <property type="component" value="Chromosome"/>
</dbReference>
<dbReference type="KEGG" id="scor:J3U87_17010"/>
<sequence length="186" mass="21777">MIHDYLYHKVGQGVTAAVLLLFLAAFWIFAVEEERAIQKDSASRLEMKRLELERDNQEAANVQRYANRYHENLREMARFRREFLQQREERIVSISAFLAEKAGKHGLKMDQVQYRTTHTRQDNLEVYEIELPLLGRYRDIRGFIEDIETSEMFLIITELNLEGESSQRNAVQVQLSLATYFEGGGS</sequence>